<dbReference type="OrthoDB" id="10409at2157"/>
<keyword evidence="3" id="KW-1185">Reference proteome</keyword>
<evidence type="ECO:0000259" key="1">
    <source>
        <dbReference type="PROSITE" id="PS51186"/>
    </source>
</evidence>
<dbReference type="SUPFAM" id="SSF55729">
    <property type="entry name" value="Acyl-CoA N-acyltransferases (Nat)"/>
    <property type="match status" value="1"/>
</dbReference>
<dbReference type="BioCyc" id="CNIT1237085:G1324-1902-MONOMER"/>
<organism evidence="2 3">
    <name type="scientific">Nitrososphaera gargensis (strain Ga9.2)</name>
    <dbReference type="NCBI Taxonomy" id="1237085"/>
    <lineage>
        <taxon>Archaea</taxon>
        <taxon>Nitrososphaerota</taxon>
        <taxon>Nitrososphaeria</taxon>
        <taxon>Nitrososphaerales</taxon>
        <taxon>Nitrososphaeraceae</taxon>
        <taxon>Nitrososphaera</taxon>
    </lineage>
</organism>
<dbReference type="PROSITE" id="PS51186">
    <property type="entry name" value="GNAT"/>
    <property type="match status" value="1"/>
</dbReference>
<reference evidence="2 3" key="1">
    <citation type="journal article" date="2012" name="Environ. Microbiol.">
        <title>The genome of the ammonia-oxidizing Candidatus Nitrososphaera gargensis: insights into metabolic versatility and environmental adaptations.</title>
        <authorList>
            <person name="Spang A."/>
            <person name="Poehlein A."/>
            <person name="Offre P."/>
            <person name="Zumbragel S."/>
            <person name="Haider S."/>
            <person name="Rychlik N."/>
            <person name="Nowka B."/>
            <person name="Schmeisser C."/>
            <person name="Lebedeva E.V."/>
            <person name="Rattei T."/>
            <person name="Bohm C."/>
            <person name="Schmid M."/>
            <person name="Galushko A."/>
            <person name="Hatzenpichler R."/>
            <person name="Weinmaier T."/>
            <person name="Daniel R."/>
            <person name="Schleper C."/>
            <person name="Spieck E."/>
            <person name="Streit W."/>
            <person name="Wagner M."/>
        </authorList>
    </citation>
    <scope>NUCLEOTIDE SEQUENCE [LARGE SCALE GENOMIC DNA]</scope>
    <source>
        <strain evidence="3">Ga9.2</strain>
    </source>
</reference>
<dbReference type="EMBL" id="CP002408">
    <property type="protein sequence ID" value="AFU58836.1"/>
    <property type="molecule type" value="Genomic_DNA"/>
</dbReference>
<dbReference type="HOGENOM" id="CLU_1182907_0_0_2"/>
<proteinExistence type="predicted"/>
<dbReference type="InterPro" id="IPR000182">
    <property type="entry name" value="GNAT_dom"/>
</dbReference>
<dbReference type="GeneID" id="13795767"/>
<accession>K0IBZ2</accession>
<dbReference type="AlphaFoldDB" id="K0IBZ2"/>
<dbReference type="Proteomes" id="UP000008037">
    <property type="component" value="Chromosome"/>
</dbReference>
<protein>
    <submittedName>
        <fullName evidence="2">Gcn5-related N-acetyltransferase (GNAT) domain-containing protein</fullName>
    </submittedName>
</protein>
<dbReference type="InterPro" id="IPR016181">
    <property type="entry name" value="Acyl_CoA_acyltransferase"/>
</dbReference>
<dbReference type="InParanoid" id="K0IBZ2"/>
<dbReference type="KEGG" id="nga:Ngar_c19040"/>
<dbReference type="STRING" id="1237085.Ngar_c19040"/>
<sequence length="234" mass="26201">MWTERIRSGCATALLNSKLEGDYFFSRASVSGCSDTAAVAVQVAKVFWKKRLDCYLYDADGSLTGKGLDQIDTMYVLKAGKAGGRTIKTRVLQIDRPLLPVWIDVFCRSFAVPEWKEEVERIMDVNFDRLELLLSYRDKVPAGCAALYSKNGVTGLYCLGTISQLRRKGLANDILATAAQRSDNLFLQTLGSEELLPFYKKAGFVVAYTKKIYVLRRANKLKSLKKPCSEINLD</sequence>
<dbReference type="GO" id="GO:0016747">
    <property type="term" value="F:acyltransferase activity, transferring groups other than amino-acyl groups"/>
    <property type="evidence" value="ECO:0007669"/>
    <property type="project" value="InterPro"/>
</dbReference>
<feature type="domain" description="N-acetyltransferase" evidence="1">
    <location>
        <begin position="89"/>
        <end position="227"/>
    </location>
</feature>
<dbReference type="Gene3D" id="3.40.630.30">
    <property type="match status" value="1"/>
</dbReference>
<gene>
    <name evidence="2" type="ordered locus">Ngar_c19040</name>
</gene>
<evidence type="ECO:0000313" key="2">
    <source>
        <dbReference type="EMBL" id="AFU58836.1"/>
    </source>
</evidence>
<name>K0IBZ2_NITGG</name>
<dbReference type="Pfam" id="PF13673">
    <property type="entry name" value="Acetyltransf_10"/>
    <property type="match status" value="1"/>
</dbReference>
<evidence type="ECO:0000313" key="3">
    <source>
        <dbReference type="Proteomes" id="UP000008037"/>
    </source>
</evidence>
<dbReference type="RefSeq" id="WP_015019373.1">
    <property type="nucleotide sequence ID" value="NC_018719.1"/>
</dbReference>
<keyword evidence="2" id="KW-0808">Transferase</keyword>